<gene>
    <name evidence="2" type="ORF">A9K56_07805</name>
</gene>
<name>A0AAP7GSG4_STEMA</name>
<comment type="caution">
    <text evidence="2">The sequence shown here is derived from an EMBL/GenBank/DDBJ whole genome shotgun (WGS) entry which is preliminary data.</text>
</comment>
<evidence type="ECO:0008006" key="4">
    <source>
        <dbReference type="Google" id="ProtNLM"/>
    </source>
</evidence>
<sequence length="87" mass="9034">MWARALAGIFAGFLLAAAATGLVAWLPPGPWQHALVPALIAFIPLWMLAALWAFSFRRAAHAWLALAGSAGAGFAVLGLLRLAGAVQ</sequence>
<evidence type="ECO:0000313" key="3">
    <source>
        <dbReference type="Proteomes" id="UP000092125"/>
    </source>
</evidence>
<keyword evidence="1" id="KW-0812">Transmembrane</keyword>
<dbReference type="Proteomes" id="UP000092125">
    <property type="component" value="Unassembled WGS sequence"/>
</dbReference>
<dbReference type="RefSeq" id="WP_053518684.1">
    <property type="nucleotide sequence ID" value="NZ_CAXOQU010000022.1"/>
</dbReference>
<proteinExistence type="predicted"/>
<keyword evidence="1" id="KW-1133">Transmembrane helix</keyword>
<reference evidence="2 3" key="1">
    <citation type="submission" date="2016-05" db="EMBL/GenBank/DDBJ databases">
        <title>Draft Genome Sequences of Stenotrophomonas maltophilia Strains Sm32COP, Sm41DVV, Sm46PAILV, SmF3, SmF22, SmSOFb1 and SmCVFa1, Isolated from Different Manures, in France.</title>
        <authorList>
            <person name="Nazaret S."/>
            <person name="Bodilis J."/>
        </authorList>
    </citation>
    <scope>NUCLEOTIDE SEQUENCE [LARGE SCALE GENOMIC DNA]</scope>
    <source>
        <strain evidence="2 3">Sm41DVV</strain>
    </source>
</reference>
<organism evidence="2 3">
    <name type="scientific">Stenotrophomonas maltophilia</name>
    <name type="common">Pseudomonas maltophilia</name>
    <name type="synonym">Xanthomonas maltophilia</name>
    <dbReference type="NCBI Taxonomy" id="40324"/>
    <lineage>
        <taxon>Bacteria</taxon>
        <taxon>Pseudomonadati</taxon>
        <taxon>Pseudomonadota</taxon>
        <taxon>Gammaproteobacteria</taxon>
        <taxon>Lysobacterales</taxon>
        <taxon>Lysobacteraceae</taxon>
        <taxon>Stenotrophomonas</taxon>
        <taxon>Stenotrophomonas maltophilia group</taxon>
    </lineage>
</organism>
<evidence type="ECO:0000256" key="1">
    <source>
        <dbReference type="SAM" id="Phobius"/>
    </source>
</evidence>
<accession>A0AAP7GSG4</accession>
<dbReference type="EMBL" id="LYVI01000004">
    <property type="protein sequence ID" value="OBU61937.1"/>
    <property type="molecule type" value="Genomic_DNA"/>
</dbReference>
<keyword evidence="1" id="KW-0472">Membrane</keyword>
<dbReference type="AlphaFoldDB" id="A0AAP7GSG4"/>
<feature type="transmembrane region" description="Helical" evidence="1">
    <location>
        <begin position="34"/>
        <end position="55"/>
    </location>
</feature>
<feature type="transmembrane region" description="Helical" evidence="1">
    <location>
        <begin position="62"/>
        <end position="83"/>
    </location>
</feature>
<protein>
    <recommendedName>
        <fullName evidence="4">Transmembrane protein</fullName>
    </recommendedName>
</protein>
<evidence type="ECO:0000313" key="2">
    <source>
        <dbReference type="EMBL" id="OBU61937.1"/>
    </source>
</evidence>